<dbReference type="InterPro" id="IPR020846">
    <property type="entry name" value="MFS_dom"/>
</dbReference>
<keyword evidence="9" id="KW-1185">Reference proteome</keyword>
<dbReference type="GO" id="GO:0005886">
    <property type="term" value="C:plasma membrane"/>
    <property type="evidence" value="ECO:0007669"/>
    <property type="project" value="UniProtKB-SubCell"/>
</dbReference>
<dbReference type="PROSITE" id="PS00216">
    <property type="entry name" value="SUGAR_TRANSPORT_1"/>
    <property type="match status" value="1"/>
</dbReference>
<comment type="caution">
    <text evidence="8">The sequence shown here is derived from an EMBL/GenBank/DDBJ whole genome shotgun (WGS) entry which is preliminary data.</text>
</comment>
<dbReference type="SUPFAM" id="SSF103473">
    <property type="entry name" value="MFS general substrate transporter"/>
    <property type="match status" value="1"/>
</dbReference>
<dbReference type="GO" id="GO:0046943">
    <property type="term" value="F:carboxylic acid transmembrane transporter activity"/>
    <property type="evidence" value="ECO:0007669"/>
    <property type="project" value="TreeGrafter"/>
</dbReference>
<keyword evidence="2" id="KW-0813">Transport</keyword>
<evidence type="ECO:0000313" key="8">
    <source>
        <dbReference type="EMBL" id="TQR18427.1"/>
    </source>
</evidence>
<feature type="transmembrane region" description="Helical" evidence="6">
    <location>
        <begin position="64"/>
        <end position="86"/>
    </location>
</feature>
<dbReference type="Proteomes" id="UP000316626">
    <property type="component" value="Unassembled WGS sequence"/>
</dbReference>
<evidence type="ECO:0000256" key="3">
    <source>
        <dbReference type="ARBA" id="ARBA00022692"/>
    </source>
</evidence>
<dbReference type="CDD" id="cd17365">
    <property type="entry name" value="MFS_PcaK_like"/>
    <property type="match status" value="1"/>
</dbReference>
<dbReference type="InterPro" id="IPR036259">
    <property type="entry name" value="MFS_trans_sf"/>
</dbReference>
<feature type="transmembrane region" description="Helical" evidence="6">
    <location>
        <begin position="348"/>
        <end position="370"/>
    </location>
</feature>
<evidence type="ECO:0000256" key="2">
    <source>
        <dbReference type="ARBA" id="ARBA00022448"/>
    </source>
</evidence>
<protein>
    <submittedName>
        <fullName evidence="8">Aromatic acid/H+ symport family MFS transporter</fullName>
    </submittedName>
</protein>
<accession>A0A544TLU6</accession>
<feature type="transmembrane region" description="Helical" evidence="6">
    <location>
        <begin position="416"/>
        <end position="433"/>
    </location>
</feature>
<dbReference type="PROSITE" id="PS50850">
    <property type="entry name" value="MFS"/>
    <property type="match status" value="1"/>
</dbReference>
<dbReference type="PANTHER" id="PTHR23508:SF10">
    <property type="entry name" value="CARBOXYLIC ACID TRANSPORTER PROTEIN HOMOLOG"/>
    <property type="match status" value="1"/>
</dbReference>
<keyword evidence="5 6" id="KW-0472">Membrane</keyword>
<feature type="transmembrane region" description="Helical" evidence="6">
    <location>
        <begin position="152"/>
        <end position="172"/>
    </location>
</feature>
<feature type="transmembrane region" description="Helical" evidence="6">
    <location>
        <begin position="261"/>
        <end position="281"/>
    </location>
</feature>
<evidence type="ECO:0000256" key="4">
    <source>
        <dbReference type="ARBA" id="ARBA00022989"/>
    </source>
</evidence>
<feature type="transmembrane region" description="Helical" evidence="6">
    <location>
        <begin position="178"/>
        <end position="198"/>
    </location>
</feature>
<feature type="domain" description="Major facilitator superfamily (MFS) profile" evidence="7">
    <location>
        <begin position="28"/>
        <end position="438"/>
    </location>
</feature>
<dbReference type="InterPro" id="IPR005829">
    <property type="entry name" value="Sugar_transporter_CS"/>
</dbReference>
<dbReference type="OrthoDB" id="9787026at2"/>
<feature type="transmembrane region" description="Helical" evidence="6">
    <location>
        <begin position="325"/>
        <end position="342"/>
    </location>
</feature>
<evidence type="ECO:0000256" key="6">
    <source>
        <dbReference type="SAM" id="Phobius"/>
    </source>
</evidence>
<dbReference type="EMBL" id="VDGI01000020">
    <property type="protein sequence ID" value="TQR18427.1"/>
    <property type="molecule type" value="Genomic_DNA"/>
</dbReference>
<keyword evidence="4 6" id="KW-1133">Transmembrane helix</keyword>
<keyword evidence="3 6" id="KW-0812">Transmembrane</keyword>
<comment type="subcellular location">
    <subcellularLocation>
        <location evidence="1">Cell membrane</location>
        <topology evidence="1">Multi-pass membrane protein</topology>
    </subcellularLocation>
</comment>
<reference evidence="8 9" key="1">
    <citation type="submission" date="2019-06" db="EMBL/GenBank/DDBJ databases">
        <title>Psychrobacillus vulpis sp. nov., a new species isolated from feces of a red fox that inhabits in The Tablas de Daimiel Natural Park, Albacete, Spain.</title>
        <authorList>
            <person name="Rodriguez M."/>
            <person name="Reina J.C."/>
            <person name="Bejar V."/>
            <person name="Llamas I."/>
        </authorList>
    </citation>
    <scope>NUCLEOTIDE SEQUENCE [LARGE SCALE GENOMIC DNA]</scope>
    <source>
        <strain evidence="8 9">Z8</strain>
    </source>
</reference>
<dbReference type="InterPro" id="IPR011701">
    <property type="entry name" value="MFS"/>
</dbReference>
<evidence type="ECO:0000256" key="1">
    <source>
        <dbReference type="ARBA" id="ARBA00004651"/>
    </source>
</evidence>
<feature type="transmembrane region" description="Helical" evidence="6">
    <location>
        <begin position="390"/>
        <end position="410"/>
    </location>
</feature>
<dbReference type="Pfam" id="PF07690">
    <property type="entry name" value="MFS_1"/>
    <property type="match status" value="1"/>
</dbReference>
<dbReference type="Gene3D" id="1.20.1250.20">
    <property type="entry name" value="MFS general substrate transporter like domains"/>
    <property type="match status" value="1"/>
</dbReference>
<feature type="transmembrane region" description="Helical" evidence="6">
    <location>
        <begin position="293"/>
        <end position="313"/>
    </location>
</feature>
<organism evidence="8 9">
    <name type="scientific">Psychrobacillus vulpis</name>
    <dbReference type="NCBI Taxonomy" id="2325572"/>
    <lineage>
        <taxon>Bacteria</taxon>
        <taxon>Bacillati</taxon>
        <taxon>Bacillota</taxon>
        <taxon>Bacilli</taxon>
        <taxon>Bacillales</taxon>
        <taxon>Bacillaceae</taxon>
        <taxon>Psychrobacillus</taxon>
    </lineage>
</organism>
<dbReference type="PANTHER" id="PTHR23508">
    <property type="entry name" value="CARBOXYLIC ACID TRANSPORTER PROTEIN HOMOLOG"/>
    <property type="match status" value="1"/>
</dbReference>
<feature type="transmembrane region" description="Helical" evidence="6">
    <location>
        <begin position="93"/>
        <end position="111"/>
    </location>
</feature>
<evidence type="ECO:0000259" key="7">
    <source>
        <dbReference type="PROSITE" id="PS50850"/>
    </source>
</evidence>
<name>A0A544TLU6_9BACI</name>
<evidence type="ECO:0000313" key="9">
    <source>
        <dbReference type="Proteomes" id="UP000316626"/>
    </source>
</evidence>
<feature type="transmembrane region" description="Helical" evidence="6">
    <location>
        <begin position="117"/>
        <end position="140"/>
    </location>
</feature>
<evidence type="ECO:0000256" key="5">
    <source>
        <dbReference type="ARBA" id="ARBA00023136"/>
    </source>
</evidence>
<gene>
    <name evidence="8" type="ORF">FG384_15945</name>
</gene>
<proteinExistence type="predicted"/>
<dbReference type="AlphaFoldDB" id="A0A544TLU6"/>
<sequence length="459" mass="49955">MKGCRKMIKRNYRSIVDNTKFKPFHLTILLWCTFIVIAEGYDLVVYGSIVPYLLDEWSLTTVEAGAMGSYGLVGMMVGSIILGILADKFGRKNIVILSVIIFSIFTGLSGFADNPTFFSWCRFFAGVGIGGALPNAVGLMTDYAPKVLRTTLIAIVLTGMQIGGVIAPLISINLAPTFGWQFVLWIGALPLLAVPFMFKYLPESTSFLVLKGDTDQLTKTIRKIDNTYVYQNEVTASPVAEESAGNSPLTVFKEKRGANTILFWVAYFMCLFMIYGLNTWLPKLMMESGYGLNSSLSFLIILNAAAIIGTFLFGRIADKWDSKKLLVVLFLLGAISLALLGFKNDVVIIYILVGLAGACTMGTQNIANAFVSQYYPAAIRSTGLGMSNGIGRIGGMTGPIIGGFLLSWSLPGPMNFLVFAAAGFIAAGAYFLVKVPKSQEETSRVVIPNLEMESTEFKH</sequence>